<dbReference type="PANTHER" id="PTHR42791:SF1">
    <property type="entry name" value="N-ACETYLTRANSFERASE DOMAIN-CONTAINING PROTEIN"/>
    <property type="match status" value="1"/>
</dbReference>
<sequence length="255" mass="29235">MDLEWLPTEAKPSDSHEIASLFAQSWTSPFTQLQFGPLEPHILAKTMAPRISRQMGMPNVRFDVIRHPTTQTIVSVAQWTLPSSEEQQQQQGEEDEEGTAASPHQETQEQNNEHQLFEDESYVNTLPDECNKSLILAFTIGLRNLRQQVLQNQKKYYSLENLATHSDFRGKGLARRLIEQVLAQADDKNDDVLVYLETASDNLTAMGLYKSLGFEERGRYRIEDLREFVGREELERCGGVTEHTHVAFVRYPKVL</sequence>
<dbReference type="InterPro" id="IPR052523">
    <property type="entry name" value="Trichothecene_AcTrans"/>
</dbReference>
<proteinExistence type="predicted"/>
<feature type="region of interest" description="Disordered" evidence="1">
    <location>
        <begin position="79"/>
        <end position="115"/>
    </location>
</feature>
<evidence type="ECO:0000313" key="4">
    <source>
        <dbReference type="Proteomes" id="UP001140560"/>
    </source>
</evidence>
<feature type="domain" description="N-acetyltransferase" evidence="2">
    <location>
        <begin position="71"/>
        <end position="235"/>
    </location>
</feature>
<dbReference type="InterPro" id="IPR016181">
    <property type="entry name" value="Acyl_CoA_acyltransferase"/>
</dbReference>
<evidence type="ECO:0000256" key="1">
    <source>
        <dbReference type="SAM" id="MobiDB-lite"/>
    </source>
</evidence>
<gene>
    <name evidence="3" type="ORF">N0V83_004392</name>
</gene>
<dbReference type="PANTHER" id="PTHR42791">
    <property type="entry name" value="GNAT FAMILY ACETYLTRANSFERASE"/>
    <property type="match status" value="1"/>
</dbReference>
<dbReference type="SUPFAM" id="SSF55729">
    <property type="entry name" value="Acyl-CoA N-acyltransferases (Nat)"/>
    <property type="match status" value="1"/>
</dbReference>
<comment type="caution">
    <text evidence="3">The sequence shown here is derived from an EMBL/GenBank/DDBJ whole genome shotgun (WGS) entry which is preliminary data.</text>
</comment>
<dbReference type="OrthoDB" id="410198at2759"/>
<dbReference type="PROSITE" id="PS51186">
    <property type="entry name" value="GNAT"/>
    <property type="match status" value="1"/>
</dbReference>
<protein>
    <recommendedName>
        <fullName evidence="2">N-acetyltransferase domain-containing protein</fullName>
    </recommendedName>
</protein>
<dbReference type="InterPro" id="IPR000182">
    <property type="entry name" value="GNAT_dom"/>
</dbReference>
<evidence type="ECO:0000313" key="3">
    <source>
        <dbReference type="EMBL" id="KAJ4371176.1"/>
    </source>
</evidence>
<keyword evidence="4" id="KW-1185">Reference proteome</keyword>
<dbReference type="GO" id="GO:0016747">
    <property type="term" value="F:acyltransferase activity, transferring groups other than amino-acyl groups"/>
    <property type="evidence" value="ECO:0007669"/>
    <property type="project" value="InterPro"/>
</dbReference>
<dbReference type="Proteomes" id="UP001140560">
    <property type="component" value="Unassembled WGS sequence"/>
</dbReference>
<dbReference type="Gene3D" id="3.40.630.30">
    <property type="match status" value="1"/>
</dbReference>
<dbReference type="CDD" id="cd04301">
    <property type="entry name" value="NAT_SF"/>
    <property type="match status" value="1"/>
</dbReference>
<dbReference type="Pfam" id="PF00583">
    <property type="entry name" value="Acetyltransf_1"/>
    <property type="match status" value="1"/>
</dbReference>
<reference evidence="3" key="1">
    <citation type="submission" date="2022-10" db="EMBL/GenBank/DDBJ databases">
        <title>Tapping the CABI collections for fungal endophytes: first genome assemblies for Collariella, Neodidymelliopsis, Ascochyta clinopodiicola, Didymella pomorum, Didymosphaeria variabile, Neocosmospora piperis and Neocucurbitaria cava.</title>
        <authorList>
            <person name="Hill R."/>
        </authorList>
    </citation>
    <scope>NUCLEOTIDE SEQUENCE</scope>
    <source>
        <strain evidence="3">IMI 356814</strain>
    </source>
</reference>
<dbReference type="EMBL" id="JAPEUY010000007">
    <property type="protein sequence ID" value="KAJ4371176.1"/>
    <property type="molecule type" value="Genomic_DNA"/>
</dbReference>
<name>A0A9W9CMZ0_9PLEO</name>
<evidence type="ECO:0000259" key="2">
    <source>
        <dbReference type="PROSITE" id="PS51186"/>
    </source>
</evidence>
<dbReference type="AlphaFoldDB" id="A0A9W9CMZ0"/>
<organism evidence="3 4">
    <name type="scientific">Neocucurbitaria cava</name>
    <dbReference type="NCBI Taxonomy" id="798079"/>
    <lineage>
        <taxon>Eukaryota</taxon>
        <taxon>Fungi</taxon>
        <taxon>Dikarya</taxon>
        <taxon>Ascomycota</taxon>
        <taxon>Pezizomycotina</taxon>
        <taxon>Dothideomycetes</taxon>
        <taxon>Pleosporomycetidae</taxon>
        <taxon>Pleosporales</taxon>
        <taxon>Pleosporineae</taxon>
        <taxon>Cucurbitariaceae</taxon>
        <taxon>Neocucurbitaria</taxon>
    </lineage>
</organism>
<accession>A0A9W9CMZ0</accession>